<feature type="transmembrane region" description="Helical" evidence="1">
    <location>
        <begin position="15"/>
        <end position="32"/>
    </location>
</feature>
<reference evidence="2 3" key="1">
    <citation type="journal article" date="2011" name="J. Bacteriol.">
        <title>Genome sequence of Taylorella equigenitalis MCE9, the causative agent of contagious equine metritis.</title>
        <authorList>
            <person name="Hebert L."/>
            <person name="Moumen B."/>
            <person name="Duquesne F."/>
            <person name="Breuil M.F."/>
            <person name="Laugier C."/>
            <person name="Batto J.M."/>
            <person name="Renault P."/>
            <person name="Petry S."/>
        </authorList>
    </citation>
    <scope>NUCLEOTIDE SEQUENCE [LARGE SCALE GENOMIC DNA]</scope>
    <source>
        <strain evidence="2 3">MCE9</strain>
    </source>
</reference>
<dbReference type="PANTHER" id="PTHR39594:SF1">
    <property type="entry name" value="PROTEIN YCHQ"/>
    <property type="match status" value="1"/>
</dbReference>
<keyword evidence="1" id="KW-0472">Membrane</keyword>
<keyword evidence="1" id="KW-0812">Transmembrane</keyword>
<protein>
    <submittedName>
        <fullName evidence="2">Invasion gene expression up-regulator, SirB</fullName>
    </submittedName>
</protein>
<dbReference type="Proteomes" id="UP000007472">
    <property type="component" value="Chromosome"/>
</dbReference>
<dbReference type="PIRSF" id="PIRSF005610">
    <property type="entry name" value="SirB"/>
    <property type="match status" value="1"/>
</dbReference>
<feature type="transmembrane region" description="Helical" evidence="1">
    <location>
        <begin position="69"/>
        <end position="88"/>
    </location>
</feature>
<dbReference type="KEGG" id="teq:TEQUI_1354"/>
<sequence>MIEHYQNIKFVHEHAAYMSISLFVIRILISYFKPEILLQNWAKYLPHLIDSVLFVCALMLVWVYGFNHLFIICKILCLGLYILLGHKALKKSKSQSEKTVYAIASIFVFVWIIGMAKYKSPLGWFLVF</sequence>
<feature type="transmembrane region" description="Helical" evidence="1">
    <location>
        <begin position="44"/>
        <end position="63"/>
    </location>
</feature>
<dbReference type="AlphaFoldDB" id="A0A654KIS6"/>
<dbReference type="Pfam" id="PF04247">
    <property type="entry name" value="SirB"/>
    <property type="match status" value="1"/>
</dbReference>
<accession>A0A654KIS6</accession>
<evidence type="ECO:0000313" key="3">
    <source>
        <dbReference type="Proteomes" id="UP000007472"/>
    </source>
</evidence>
<name>A0A654KIS6_TAYEM</name>
<dbReference type="InterPro" id="IPR007360">
    <property type="entry name" value="SirB"/>
</dbReference>
<keyword evidence="1" id="KW-1133">Transmembrane helix</keyword>
<dbReference type="GO" id="GO:0005886">
    <property type="term" value="C:plasma membrane"/>
    <property type="evidence" value="ECO:0007669"/>
    <property type="project" value="TreeGrafter"/>
</dbReference>
<dbReference type="PANTHER" id="PTHR39594">
    <property type="entry name" value="PROTEIN YCHQ"/>
    <property type="match status" value="1"/>
</dbReference>
<gene>
    <name evidence="2" type="ordered locus">TEQUI_1354</name>
</gene>
<evidence type="ECO:0000313" key="2">
    <source>
        <dbReference type="EMBL" id="ADU92269.1"/>
    </source>
</evidence>
<evidence type="ECO:0000256" key="1">
    <source>
        <dbReference type="SAM" id="Phobius"/>
    </source>
</evidence>
<dbReference type="EMBL" id="CP002456">
    <property type="protein sequence ID" value="ADU92269.1"/>
    <property type="molecule type" value="Genomic_DNA"/>
</dbReference>
<proteinExistence type="predicted"/>
<feature type="transmembrane region" description="Helical" evidence="1">
    <location>
        <begin position="100"/>
        <end position="118"/>
    </location>
</feature>
<organism evidence="2 3">
    <name type="scientific">Taylorella equigenitalis (strain MCE9)</name>
    <dbReference type="NCBI Taxonomy" id="937774"/>
    <lineage>
        <taxon>Bacteria</taxon>
        <taxon>Pseudomonadati</taxon>
        <taxon>Pseudomonadota</taxon>
        <taxon>Betaproteobacteria</taxon>
        <taxon>Burkholderiales</taxon>
        <taxon>Alcaligenaceae</taxon>
        <taxon>Taylorella</taxon>
    </lineage>
</organism>